<dbReference type="InterPro" id="IPR025564">
    <property type="entry name" value="CAAD_dom"/>
</dbReference>
<dbReference type="PANTHER" id="PTHR33222:SF2">
    <property type="entry name" value="PROTEIN CURVATURE THYLAKOID 1D, CHLOROPLASTIC"/>
    <property type="match status" value="1"/>
</dbReference>
<evidence type="ECO:0000256" key="1">
    <source>
        <dbReference type="ARBA" id="ARBA00004141"/>
    </source>
</evidence>
<keyword evidence="2" id="KW-0472">Membrane</keyword>
<evidence type="ECO:0000256" key="2">
    <source>
        <dbReference type="SAM" id="Phobius"/>
    </source>
</evidence>
<evidence type="ECO:0000313" key="4">
    <source>
        <dbReference type="EMBL" id="KAL3527514.1"/>
    </source>
</evidence>
<dbReference type="EMBL" id="JBJUIK010000005">
    <property type="protein sequence ID" value="KAL3527514.1"/>
    <property type="molecule type" value="Genomic_DNA"/>
</dbReference>
<keyword evidence="5" id="KW-1185">Reference proteome</keyword>
<dbReference type="PANTHER" id="PTHR33222">
    <property type="match status" value="1"/>
</dbReference>
<keyword evidence="2" id="KW-1133">Transmembrane helix</keyword>
<evidence type="ECO:0000313" key="5">
    <source>
        <dbReference type="Proteomes" id="UP001630127"/>
    </source>
</evidence>
<sequence>MELCSTVRPISNLPHYRLSTASHTRFQRFHCSFPASRFSGLQYYTNSSLRSSFSDEIPSGASPYAKDGPDGVIILEETRLVENNEYGENFLNEAPKADSPEENQLLQFEFLEKLDIKFDSDDTYSILLLGGGTLAALYLVTAIVRAIDSIPLVPKLLELVGLTYTLWFSTRYLLFEKNREELAAKIEDIKQQIIGSDDD</sequence>
<feature type="transmembrane region" description="Helical" evidence="2">
    <location>
        <begin position="156"/>
        <end position="175"/>
    </location>
</feature>
<name>A0ABD3A737_9GENT</name>
<comment type="caution">
    <text evidence="4">The sequence shown here is derived from an EMBL/GenBank/DDBJ whole genome shotgun (WGS) entry which is preliminary data.</text>
</comment>
<comment type="subcellular location">
    <subcellularLocation>
        <location evidence="1">Membrane</location>
        <topology evidence="1">Multi-pass membrane protein</topology>
    </subcellularLocation>
</comment>
<dbReference type="InterPro" id="IPR033344">
    <property type="entry name" value="CURT1"/>
</dbReference>
<reference evidence="4 5" key="1">
    <citation type="submission" date="2024-11" db="EMBL/GenBank/DDBJ databases">
        <title>A near-complete genome assembly of Cinchona calisaya.</title>
        <authorList>
            <person name="Lian D.C."/>
            <person name="Zhao X.W."/>
            <person name="Wei L."/>
        </authorList>
    </citation>
    <scope>NUCLEOTIDE SEQUENCE [LARGE SCALE GENOMIC DNA]</scope>
    <source>
        <tissue evidence="4">Nenye</tissue>
    </source>
</reference>
<proteinExistence type="predicted"/>
<dbReference type="AlphaFoldDB" id="A0ABD3A737"/>
<accession>A0ABD3A737</accession>
<keyword evidence="2" id="KW-0812">Transmembrane</keyword>
<gene>
    <name evidence="4" type="ORF">ACH5RR_012170</name>
</gene>
<evidence type="ECO:0000259" key="3">
    <source>
        <dbReference type="Pfam" id="PF14159"/>
    </source>
</evidence>
<feature type="domain" description="Cyanobacterial aminoacyl-tRNA synthetase CAAD" evidence="3">
    <location>
        <begin position="120"/>
        <end position="195"/>
    </location>
</feature>
<dbReference type="Proteomes" id="UP001630127">
    <property type="component" value="Unassembled WGS sequence"/>
</dbReference>
<dbReference type="GO" id="GO:0016020">
    <property type="term" value="C:membrane"/>
    <property type="evidence" value="ECO:0007669"/>
    <property type="project" value="UniProtKB-SubCell"/>
</dbReference>
<feature type="transmembrane region" description="Helical" evidence="2">
    <location>
        <begin position="123"/>
        <end position="144"/>
    </location>
</feature>
<dbReference type="Pfam" id="PF14159">
    <property type="entry name" value="CAAD"/>
    <property type="match status" value="1"/>
</dbReference>
<organism evidence="4 5">
    <name type="scientific">Cinchona calisaya</name>
    <dbReference type="NCBI Taxonomy" id="153742"/>
    <lineage>
        <taxon>Eukaryota</taxon>
        <taxon>Viridiplantae</taxon>
        <taxon>Streptophyta</taxon>
        <taxon>Embryophyta</taxon>
        <taxon>Tracheophyta</taxon>
        <taxon>Spermatophyta</taxon>
        <taxon>Magnoliopsida</taxon>
        <taxon>eudicotyledons</taxon>
        <taxon>Gunneridae</taxon>
        <taxon>Pentapetalae</taxon>
        <taxon>asterids</taxon>
        <taxon>lamiids</taxon>
        <taxon>Gentianales</taxon>
        <taxon>Rubiaceae</taxon>
        <taxon>Cinchonoideae</taxon>
        <taxon>Cinchoneae</taxon>
        <taxon>Cinchona</taxon>
    </lineage>
</organism>
<protein>
    <recommendedName>
        <fullName evidence="3">Cyanobacterial aminoacyl-tRNA synthetase CAAD domain-containing protein</fullName>
    </recommendedName>
</protein>